<evidence type="ECO:0000256" key="2">
    <source>
        <dbReference type="ARBA" id="ARBA00010735"/>
    </source>
</evidence>
<feature type="transmembrane region" description="Helical" evidence="8">
    <location>
        <begin position="132"/>
        <end position="150"/>
    </location>
</feature>
<dbReference type="RefSeq" id="WP_379863154.1">
    <property type="nucleotide sequence ID" value="NZ_JBHMDU010000002.1"/>
</dbReference>
<keyword evidence="6 8" id="KW-1133">Transmembrane helix</keyword>
<name>A0ABQ5UUK4_9HYPH</name>
<feature type="transmembrane region" description="Helical" evidence="8">
    <location>
        <begin position="51"/>
        <end position="69"/>
    </location>
</feature>
<evidence type="ECO:0000256" key="8">
    <source>
        <dbReference type="SAM" id="Phobius"/>
    </source>
</evidence>
<evidence type="ECO:0000256" key="4">
    <source>
        <dbReference type="ARBA" id="ARBA00022475"/>
    </source>
</evidence>
<evidence type="ECO:0000313" key="10">
    <source>
        <dbReference type="Proteomes" id="UP001161405"/>
    </source>
</evidence>
<feature type="transmembrane region" description="Helical" evidence="8">
    <location>
        <begin position="75"/>
        <end position="97"/>
    </location>
</feature>
<dbReference type="InterPro" id="IPR011606">
    <property type="entry name" value="Brnchd-chn_aa_trnsp_permease"/>
</dbReference>
<evidence type="ECO:0000256" key="6">
    <source>
        <dbReference type="ARBA" id="ARBA00022989"/>
    </source>
</evidence>
<evidence type="ECO:0000313" key="9">
    <source>
        <dbReference type="EMBL" id="GLQ18960.1"/>
    </source>
</evidence>
<feature type="transmembrane region" description="Helical" evidence="8">
    <location>
        <begin position="20"/>
        <end position="39"/>
    </location>
</feature>
<evidence type="ECO:0000256" key="3">
    <source>
        <dbReference type="ARBA" id="ARBA00022448"/>
    </source>
</evidence>
<accession>A0ABQ5UUK4</accession>
<evidence type="ECO:0000256" key="1">
    <source>
        <dbReference type="ARBA" id="ARBA00004651"/>
    </source>
</evidence>
<dbReference type="PANTHER" id="PTHR34979:SF1">
    <property type="entry name" value="INNER MEMBRANE PROTEIN YGAZ"/>
    <property type="match status" value="1"/>
</dbReference>
<evidence type="ECO:0000256" key="7">
    <source>
        <dbReference type="ARBA" id="ARBA00023136"/>
    </source>
</evidence>
<comment type="subcellular location">
    <subcellularLocation>
        <location evidence="1">Cell membrane</location>
        <topology evidence="1">Multi-pass membrane protein</topology>
    </subcellularLocation>
</comment>
<keyword evidence="5 8" id="KW-0812">Transmembrane</keyword>
<dbReference type="Proteomes" id="UP001161405">
    <property type="component" value="Unassembled WGS sequence"/>
</dbReference>
<keyword evidence="3" id="KW-0813">Transport</keyword>
<gene>
    <name evidence="9" type="ORF">GCM10007879_32090</name>
</gene>
<protein>
    <submittedName>
        <fullName evidence="9">Branched-chain amino acid ABC transporter permease</fullName>
    </submittedName>
</protein>
<keyword evidence="4" id="KW-1003">Cell membrane</keyword>
<comment type="caution">
    <text evidence="9">The sequence shown here is derived from an EMBL/GenBank/DDBJ whole genome shotgun (WGS) entry which is preliminary data.</text>
</comment>
<reference evidence="9" key="2">
    <citation type="submission" date="2023-01" db="EMBL/GenBank/DDBJ databases">
        <title>Draft genome sequence of Maritalea porphyrae strain NBRC 107169.</title>
        <authorList>
            <person name="Sun Q."/>
            <person name="Mori K."/>
        </authorList>
    </citation>
    <scope>NUCLEOTIDE SEQUENCE</scope>
    <source>
        <strain evidence="9">NBRC 107169</strain>
    </source>
</reference>
<dbReference type="Pfam" id="PF03591">
    <property type="entry name" value="AzlC"/>
    <property type="match status" value="1"/>
</dbReference>
<keyword evidence="10" id="KW-1185">Reference proteome</keyword>
<keyword evidence="7 8" id="KW-0472">Membrane</keyword>
<evidence type="ECO:0000256" key="5">
    <source>
        <dbReference type="ARBA" id="ARBA00022692"/>
    </source>
</evidence>
<dbReference type="EMBL" id="BSNI01000002">
    <property type="protein sequence ID" value="GLQ18960.1"/>
    <property type="molecule type" value="Genomic_DNA"/>
</dbReference>
<feature type="transmembrane region" description="Helical" evidence="8">
    <location>
        <begin position="170"/>
        <end position="188"/>
    </location>
</feature>
<reference evidence="9" key="1">
    <citation type="journal article" date="2014" name="Int. J. Syst. Evol. Microbiol.">
        <title>Complete genome of a new Firmicutes species belonging to the dominant human colonic microbiota ('Ruminococcus bicirculans') reveals two chromosomes and a selective capacity to utilize plant glucans.</title>
        <authorList>
            <consortium name="NISC Comparative Sequencing Program"/>
            <person name="Wegmann U."/>
            <person name="Louis P."/>
            <person name="Goesmann A."/>
            <person name="Henrissat B."/>
            <person name="Duncan S.H."/>
            <person name="Flint H.J."/>
        </authorList>
    </citation>
    <scope>NUCLEOTIDE SEQUENCE</scope>
    <source>
        <strain evidence="9">NBRC 107169</strain>
    </source>
</reference>
<proteinExistence type="inferred from homology"/>
<sequence length="239" mass="25128">MTISSNTDLRPNDFADGLRAIAPLVVAAFPIALVFGALAAQKGLSPFETMLMSSVVFAGGSQFVAVDFWADPVPWVAITISALLVNIRHVLMSASLGTKTHQMGFGKQLIAFGFLADEIWALSEHRARKQDASFAFMMGLAMPFYINWVVMTGVGSSLGTLLANLDPAKWGFDFAFPAIFIGLIMGFWQGQKTGIILAASGLAAIACKALVPGAWYIAAGAAAGVLVAAILTDPEAVEG</sequence>
<dbReference type="PANTHER" id="PTHR34979">
    <property type="entry name" value="INNER MEMBRANE PROTEIN YGAZ"/>
    <property type="match status" value="1"/>
</dbReference>
<comment type="similarity">
    <text evidence="2">Belongs to the AzlC family.</text>
</comment>
<feature type="transmembrane region" description="Helical" evidence="8">
    <location>
        <begin position="209"/>
        <end position="231"/>
    </location>
</feature>
<organism evidence="9 10">
    <name type="scientific">Maritalea porphyrae</name>
    <dbReference type="NCBI Taxonomy" id="880732"/>
    <lineage>
        <taxon>Bacteria</taxon>
        <taxon>Pseudomonadati</taxon>
        <taxon>Pseudomonadota</taxon>
        <taxon>Alphaproteobacteria</taxon>
        <taxon>Hyphomicrobiales</taxon>
        <taxon>Devosiaceae</taxon>
        <taxon>Maritalea</taxon>
    </lineage>
</organism>